<sequence>MMPGPLYDLGTSDDSTGPPRPGPFPDRLGVTVDDPREPHAVIAAGPAGAGRAGVLAALLELDAAMLAVPAGSWLVVRHSVESTRAAYVPGYRLPHSYRPELPAVGPALARPPRRVELSLAQQLLKRFPLVDTPDTGSLGPAGTGVLLDALGRAGALLFVIAADQSFSAPELNLLAEVARAPVRVFFAVTPGAGGWAAVPEGTAATQGSGEPGGPAVDPVAVTVEAYRAALLAAVPGLADARWFPILDGRVADLTRALVAWASEEELRRSSLDPPEVPGAYGRVPVLAEPGEWSERLDRQTRSAARRIRQHLALELANLHLRLVQEILFGVGCAGLPQLLDRELEALSLLATAQCDHAVRELVDDAAGRLFGVPLAEGVRRRINQAIRWGMTDHTTGQELERAMLVTSGAGVTGLTGAAAIDALSAYPAPARTEVLPPVAVALSGGCWQHWRTPGNDDPNDARAWAQRALREIELELSREVSRRFEVLRLSLGTVLSDAAEHGNLLA</sequence>
<comment type="caution">
    <text evidence="2">The sequence shown here is derived from an EMBL/GenBank/DDBJ whole genome shotgun (WGS) entry which is preliminary data.</text>
</comment>
<gene>
    <name evidence="2" type="ORF">C1I95_18140</name>
</gene>
<evidence type="ECO:0000313" key="3">
    <source>
        <dbReference type="Proteomes" id="UP000248924"/>
    </source>
</evidence>
<reference evidence="2 3" key="1">
    <citation type="submission" date="2018-01" db="EMBL/GenBank/DDBJ databases">
        <title>Draft genome sequence of Jishengella sp. NA12.</title>
        <authorList>
            <person name="Sahin N."/>
            <person name="Ay H."/>
            <person name="Saygin H."/>
        </authorList>
    </citation>
    <scope>NUCLEOTIDE SEQUENCE [LARGE SCALE GENOMIC DNA]</scope>
    <source>
        <strain evidence="2 3">NA12</strain>
    </source>
</reference>
<dbReference type="OrthoDB" id="3377891at2"/>
<feature type="region of interest" description="Disordered" evidence="1">
    <location>
        <begin position="1"/>
        <end position="28"/>
    </location>
</feature>
<evidence type="ECO:0000313" key="2">
    <source>
        <dbReference type="EMBL" id="PZG16227.1"/>
    </source>
</evidence>
<accession>A0A2W2F3X8</accession>
<evidence type="ECO:0000256" key="1">
    <source>
        <dbReference type="SAM" id="MobiDB-lite"/>
    </source>
</evidence>
<dbReference type="AlphaFoldDB" id="A0A2W2F3X8"/>
<keyword evidence="3" id="KW-1185">Reference proteome</keyword>
<name>A0A2W2F3X8_9ACTN</name>
<dbReference type="Proteomes" id="UP000248924">
    <property type="component" value="Unassembled WGS sequence"/>
</dbReference>
<dbReference type="EMBL" id="POTY01000109">
    <property type="protein sequence ID" value="PZG16227.1"/>
    <property type="molecule type" value="Genomic_DNA"/>
</dbReference>
<proteinExistence type="predicted"/>
<protein>
    <submittedName>
        <fullName evidence="2">Uncharacterized protein</fullName>
    </submittedName>
</protein>
<organism evidence="2 3">
    <name type="scientific">Micromonospora craterilacus</name>
    <dbReference type="NCBI Taxonomy" id="1655439"/>
    <lineage>
        <taxon>Bacteria</taxon>
        <taxon>Bacillati</taxon>
        <taxon>Actinomycetota</taxon>
        <taxon>Actinomycetes</taxon>
        <taxon>Micromonosporales</taxon>
        <taxon>Micromonosporaceae</taxon>
        <taxon>Micromonospora</taxon>
    </lineage>
</organism>